<name>X1IW20_9ZZZZ</name>
<dbReference type="EMBL" id="BARU01029998">
    <property type="protein sequence ID" value="GAH73445.1"/>
    <property type="molecule type" value="Genomic_DNA"/>
</dbReference>
<evidence type="ECO:0000313" key="1">
    <source>
        <dbReference type="EMBL" id="GAH73445.1"/>
    </source>
</evidence>
<gene>
    <name evidence="1" type="ORF">S03H2_47656</name>
</gene>
<accession>X1IW20</accession>
<comment type="caution">
    <text evidence="1">The sequence shown here is derived from an EMBL/GenBank/DDBJ whole genome shotgun (WGS) entry which is preliminary data.</text>
</comment>
<proteinExistence type="predicted"/>
<dbReference type="AlphaFoldDB" id="X1IW20"/>
<feature type="non-terminal residue" evidence="1">
    <location>
        <position position="1"/>
    </location>
</feature>
<sequence>QALPYGVPGAQAITKQQEVDVLKGQTEYFESALGEIRKRLDELESEPEK</sequence>
<organism evidence="1">
    <name type="scientific">marine sediment metagenome</name>
    <dbReference type="NCBI Taxonomy" id="412755"/>
    <lineage>
        <taxon>unclassified sequences</taxon>
        <taxon>metagenomes</taxon>
        <taxon>ecological metagenomes</taxon>
    </lineage>
</organism>
<reference evidence="1" key="1">
    <citation type="journal article" date="2014" name="Front. Microbiol.">
        <title>High frequency of phylogenetically diverse reductive dehalogenase-homologous genes in deep subseafloor sedimentary metagenomes.</title>
        <authorList>
            <person name="Kawai M."/>
            <person name="Futagami T."/>
            <person name="Toyoda A."/>
            <person name="Takaki Y."/>
            <person name="Nishi S."/>
            <person name="Hori S."/>
            <person name="Arai W."/>
            <person name="Tsubouchi T."/>
            <person name="Morono Y."/>
            <person name="Uchiyama I."/>
            <person name="Ito T."/>
            <person name="Fujiyama A."/>
            <person name="Inagaki F."/>
            <person name="Takami H."/>
        </authorList>
    </citation>
    <scope>NUCLEOTIDE SEQUENCE</scope>
    <source>
        <strain evidence="1">Expedition CK06-06</strain>
    </source>
</reference>
<protein>
    <submittedName>
        <fullName evidence="1">Uncharacterized protein</fullName>
    </submittedName>
</protein>